<protein>
    <submittedName>
        <fullName evidence="1">Uncharacterized protein</fullName>
    </submittedName>
</protein>
<organism evidence="1 2">
    <name type="scientific">Thanatephorus cucumeris (strain AG1-IA)</name>
    <name type="common">Rice sheath blight fungus</name>
    <name type="synonym">Rhizoctonia solani</name>
    <dbReference type="NCBI Taxonomy" id="983506"/>
    <lineage>
        <taxon>Eukaryota</taxon>
        <taxon>Fungi</taxon>
        <taxon>Dikarya</taxon>
        <taxon>Basidiomycota</taxon>
        <taxon>Agaricomycotina</taxon>
        <taxon>Agaricomycetes</taxon>
        <taxon>Cantharellales</taxon>
        <taxon>Ceratobasidiaceae</taxon>
        <taxon>Rhizoctonia</taxon>
        <taxon>Rhizoctonia solani AG-1</taxon>
    </lineage>
</organism>
<dbReference type="EMBL" id="AFRT01001900">
    <property type="protein sequence ID" value="ELU39125.1"/>
    <property type="molecule type" value="Genomic_DNA"/>
</dbReference>
<name>L8WME0_THACA</name>
<comment type="caution">
    <text evidence="1">The sequence shown here is derived from an EMBL/GenBank/DDBJ whole genome shotgun (WGS) entry which is preliminary data.</text>
</comment>
<evidence type="ECO:0000313" key="2">
    <source>
        <dbReference type="Proteomes" id="UP000011668"/>
    </source>
</evidence>
<keyword evidence="2" id="KW-1185">Reference proteome</keyword>
<evidence type="ECO:0000313" key="1">
    <source>
        <dbReference type="EMBL" id="ELU39125.1"/>
    </source>
</evidence>
<reference evidence="1 2" key="1">
    <citation type="journal article" date="2013" name="Nat. Commun.">
        <title>The evolution and pathogenic mechanisms of the rice sheath blight pathogen.</title>
        <authorList>
            <person name="Zheng A."/>
            <person name="Lin R."/>
            <person name="Xu L."/>
            <person name="Qin P."/>
            <person name="Tang C."/>
            <person name="Ai P."/>
            <person name="Zhang D."/>
            <person name="Liu Y."/>
            <person name="Sun Z."/>
            <person name="Feng H."/>
            <person name="Wang Y."/>
            <person name="Chen Y."/>
            <person name="Liang X."/>
            <person name="Fu R."/>
            <person name="Li Q."/>
            <person name="Zhang J."/>
            <person name="Yu X."/>
            <person name="Xie Z."/>
            <person name="Ding L."/>
            <person name="Guan P."/>
            <person name="Tang J."/>
            <person name="Liang Y."/>
            <person name="Wang S."/>
            <person name="Deng Q."/>
            <person name="Li S."/>
            <person name="Zhu J."/>
            <person name="Wang L."/>
            <person name="Liu H."/>
            <person name="Li P."/>
        </authorList>
    </citation>
    <scope>NUCLEOTIDE SEQUENCE [LARGE SCALE GENOMIC DNA]</scope>
    <source>
        <strain evidence="2">AG-1 IA</strain>
    </source>
</reference>
<dbReference type="Proteomes" id="UP000011668">
    <property type="component" value="Unassembled WGS sequence"/>
</dbReference>
<sequence>MNKIETRPTNGAYLRIRERAPKTETCTWSSLVGYQHEQGAGAKKCVVGWIRLEIGSGARNHEEMTLVVSRFQTNDILKESGI</sequence>
<dbReference type="HOGENOM" id="CLU_2559881_0_0_1"/>
<accession>L8WME0</accession>
<proteinExistence type="predicted"/>
<dbReference type="AlphaFoldDB" id="L8WME0"/>
<gene>
    <name evidence="1" type="ORF">AG1IA_06839</name>
</gene>